<evidence type="ECO:0000313" key="8">
    <source>
        <dbReference type="Proteomes" id="UP001597511"/>
    </source>
</evidence>
<evidence type="ECO:0000259" key="6">
    <source>
        <dbReference type="Pfam" id="PF01103"/>
    </source>
</evidence>
<dbReference type="Pfam" id="PF01103">
    <property type="entry name" value="Omp85"/>
    <property type="match status" value="1"/>
</dbReference>
<reference evidence="8" key="1">
    <citation type="journal article" date="2019" name="Int. J. Syst. Evol. Microbiol.">
        <title>The Global Catalogue of Microorganisms (GCM) 10K type strain sequencing project: providing services to taxonomists for standard genome sequencing and annotation.</title>
        <authorList>
            <consortium name="The Broad Institute Genomics Platform"/>
            <consortium name="The Broad Institute Genome Sequencing Center for Infectious Disease"/>
            <person name="Wu L."/>
            <person name="Ma J."/>
        </authorList>
    </citation>
    <scope>NUCLEOTIDE SEQUENCE [LARGE SCALE GENOMIC DNA]</scope>
    <source>
        <strain evidence="8">KCTC 23299</strain>
    </source>
</reference>
<evidence type="ECO:0000256" key="5">
    <source>
        <dbReference type="ARBA" id="ARBA00023237"/>
    </source>
</evidence>
<sequence>MRFRLFLSILGGIIAIFMLDSCNVLEPYVKHYPPNKPFVYKTDVKVNGNTSKDSLQNITAELENQLDDSLQVRTSRKSLGEVINYPFGALIKHPSSFDSSSISKSIQFMKYYLNSIGYFTDTISFITTVDTAQNDQFRTHIAFDVKLGKQVKLDSVGYLLKDSTLQKITDQNKKDALIKKGVPFAQGIISAELDRLVTLYRNNGYLRFNRDDLFGLWDTLDVSLLQPNLDPFEQFQALEKLKVRRENPTANLEIRRHPLADSTKHWQYTIRNITLYPNHSLDTVGKTPHVSFVKGVKVIQYDYKFKPRIFPGYVYLKSDSLFRQRNYDRTINRFNGLDTWGAVNIEPFYNKGSDTVDFIIRLTPKKKYTFNTNFESSVNQSTILGSLFGVGITAGVQNRNFLKGANITNTNLRYGVELGNLNEKQFIQTRQVSLTHQIYFSRFLAPDIGFIKGIKERFRGNIRSVFSSSIGNTERYNLFNLVSVNGSWGYEFQRRYQRNNWLLNIKLPNIEYSNLTKLSGLNDLIVQNPSLANVFSDGFISSVVANFTLSGSDNTKMNRLFKVNIEQAGVLTGLIKNKFLDSNLYRYIKVDLELARLFTFGKTSLVLRGFAGVGYEFDFTADETKKYNLPFFKQYVAGGPSSMRAWQLRRLGPGSTVKSFTGVGSTPDRFGDVQIEANVEYRFPVAKPFGVPVNGALFTDIGNVWYLKNAPNRPAEEVFKFSRLPQDIAIGAGAGLRIDFSFFVIRFDYAYKIKDPSPSVEFSSYKNKFFAYPFFKGDQFQLGINYPFIF</sequence>
<keyword evidence="4" id="KW-0472">Membrane</keyword>
<keyword evidence="3" id="KW-0732">Signal</keyword>
<dbReference type="Proteomes" id="UP001597511">
    <property type="component" value="Unassembled WGS sequence"/>
</dbReference>
<dbReference type="PANTHER" id="PTHR12815">
    <property type="entry name" value="SORTING AND ASSEMBLY MACHINERY SAMM50 PROTEIN FAMILY MEMBER"/>
    <property type="match status" value="1"/>
</dbReference>
<name>A0ABW6ACT8_9BACT</name>
<evidence type="ECO:0000256" key="4">
    <source>
        <dbReference type="ARBA" id="ARBA00023136"/>
    </source>
</evidence>
<protein>
    <submittedName>
        <fullName evidence="7">BamA/TamA family outer membrane protein</fullName>
    </submittedName>
</protein>
<proteinExistence type="predicted"/>
<gene>
    <name evidence="7" type="ORF">ACFS6H_19310</name>
</gene>
<evidence type="ECO:0000256" key="3">
    <source>
        <dbReference type="ARBA" id="ARBA00022729"/>
    </source>
</evidence>
<keyword evidence="8" id="KW-1185">Reference proteome</keyword>
<dbReference type="InterPro" id="IPR039910">
    <property type="entry name" value="D15-like"/>
</dbReference>
<organism evidence="7 8">
    <name type="scientific">Terrimonas rubra</name>
    <dbReference type="NCBI Taxonomy" id="1035890"/>
    <lineage>
        <taxon>Bacteria</taxon>
        <taxon>Pseudomonadati</taxon>
        <taxon>Bacteroidota</taxon>
        <taxon>Chitinophagia</taxon>
        <taxon>Chitinophagales</taxon>
        <taxon>Chitinophagaceae</taxon>
        <taxon>Terrimonas</taxon>
    </lineage>
</organism>
<dbReference type="PANTHER" id="PTHR12815:SF47">
    <property type="entry name" value="TRANSLOCATION AND ASSEMBLY MODULE SUBUNIT TAMA"/>
    <property type="match status" value="1"/>
</dbReference>
<dbReference type="Gene3D" id="2.40.160.50">
    <property type="entry name" value="membrane protein fhac: a member of the omp85/tpsb transporter family"/>
    <property type="match status" value="1"/>
</dbReference>
<comment type="subcellular location">
    <subcellularLocation>
        <location evidence="1">Membrane</location>
    </subcellularLocation>
</comment>
<evidence type="ECO:0000256" key="1">
    <source>
        <dbReference type="ARBA" id="ARBA00004370"/>
    </source>
</evidence>
<dbReference type="InterPro" id="IPR000184">
    <property type="entry name" value="Bac_surfAg_D15"/>
</dbReference>
<evidence type="ECO:0000256" key="2">
    <source>
        <dbReference type="ARBA" id="ARBA00022692"/>
    </source>
</evidence>
<accession>A0ABW6ACT8</accession>
<dbReference type="EMBL" id="JBHUOZ010000003">
    <property type="protein sequence ID" value="MFD2921876.1"/>
    <property type="molecule type" value="Genomic_DNA"/>
</dbReference>
<dbReference type="RefSeq" id="WP_386103032.1">
    <property type="nucleotide sequence ID" value="NZ_JBHUOZ010000003.1"/>
</dbReference>
<comment type="caution">
    <text evidence="7">The sequence shown here is derived from an EMBL/GenBank/DDBJ whole genome shotgun (WGS) entry which is preliminary data.</text>
</comment>
<feature type="domain" description="Bacterial surface antigen (D15)" evidence="6">
    <location>
        <begin position="517"/>
        <end position="776"/>
    </location>
</feature>
<keyword evidence="2" id="KW-0812">Transmembrane</keyword>
<evidence type="ECO:0000313" key="7">
    <source>
        <dbReference type="EMBL" id="MFD2921876.1"/>
    </source>
</evidence>
<keyword evidence="5" id="KW-0998">Cell outer membrane</keyword>